<dbReference type="OrthoDB" id="5086841at2759"/>
<proteinExistence type="predicted"/>
<evidence type="ECO:0000313" key="2">
    <source>
        <dbReference type="EMBL" id="KAF4498900.1"/>
    </source>
</evidence>
<accession>A0A9P5BB19</accession>
<evidence type="ECO:0000256" key="1">
    <source>
        <dbReference type="SAM" id="MobiDB-lite"/>
    </source>
</evidence>
<evidence type="ECO:0000313" key="3">
    <source>
        <dbReference type="Proteomes" id="UP000737391"/>
    </source>
</evidence>
<dbReference type="AlphaFoldDB" id="A0A9P5BB19"/>
<sequence length="143" mass="16130">MKVKDVLNPNWPRRSAHNVVGNERISSAQRNNDTETSTNPEPDVPDEDPGTGDTTEEDPGTGDTTDEDIDMETSTNPEPNVPDDEPADNTPNHQLPQAETSDAQNTGSNQGQERRRYLRCRNPAETGRVRCRRCLRADRIYWR</sequence>
<dbReference type="EMBL" id="LUFC02000302">
    <property type="protein sequence ID" value="KAF4498900.1"/>
    <property type="molecule type" value="Genomic_DNA"/>
</dbReference>
<feature type="compositionally biased region" description="Acidic residues" evidence="1">
    <location>
        <begin position="43"/>
        <end position="71"/>
    </location>
</feature>
<keyword evidence="3" id="KW-1185">Reference proteome</keyword>
<feature type="region of interest" description="Disordered" evidence="1">
    <location>
        <begin position="1"/>
        <end position="119"/>
    </location>
</feature>
<organism evidence="2 3">
    <name type="scientific">Fusarium agapanthi</name>
    <dbReference type="NCBI Taxonomy" id="1803897"/>
    <lineage>
        <taxon>Eukaryota</taxon>
        <taxon>Fungi</taxon>
        <taxon>Dikarya</taxon>
        <taxon>Ascomycota</taxon>
        <taxon>Pezizomycotina</taxon>
        <taxon>Sordariomycetes</taxon>
        <taxon>Hypocreomycetidae</taxon>
        <taxon>Hypocreales</taxon>
        <taxon>Nectriaceae</taxon>
        <taxon>Fusarium</taxon>
        <taxon>Fusarium fujikuroi species complex</taxon>
    </lineage>
</organism>
<gene>
    <name evidence="2" type="ORF">FAGAP_4913</name>
</gene>
<comment type="caution">
    <text evidence="2">The sequence shown here is derived from an EMBL/GenBank/DDBJ whole genome shotgun (WGS) entry which is preliminary data.</text>
</comment>
<protein>
    <submittedName>
        <fullName evidence="2">Uncharacterized protein</fullName>
    </submittedName>
</protein>
<reference evidence="2" key="1">
    <citation type="submission" date="2020-01" db="EMBL/GenBank/DDBJ databases">
        <title>Identification and distribution of gene clusters putatively required for synthesis of sphingolipid metabolism inhibitors in phylogenetically diverse species of the filamentous fungus Fusarium.</title>
        <authorList>
            <person name="Kim H.-S."/>
            <person name="Busman M."/>
            <person name="Brown D.W."/>
            <person name="Divon H."/>
            <person name="Uhlig S."/>
            <person name="Proctor R.H."/>
        </authorList>
    </citation>
    <scope>NUCLEOTIDE SEQUENCE</scope>
    <source>
        <strain evidence="2">NRRL 31653</strain>
    </source>
</reference>
<feature type="compositionally biased region" description="Polar residues" evidence="1">
    <location>
        <begin position="24"/>
        <end position="37"/>
    </location>
</feature>
<feature type="compositionally biased region" description="Polar residues" evidence="1">
    <location>
        <begin position="89"/>
        <end position="111"/>
    </location>
</feature>
<dbReference type="Proteomes" id="UP000737391">
    <property type="component" value="Unassembled WGS sequence"/>
</dbReference>
<name>A0A9P5BB19_9HYPO</name>